<sequence>MQGDRFMEINGVNMHNSNQKGVATMIRNIDGAIVLLLGRVPGLTAGIQEWARRKYQQSLHTRTSTWSSYTGKNKEKLQIQRPSLPLFSESYVVSFGNTVASMLVATSTPSGPGSRSREISPSPSIRRSRLSIVSENTDMNNLDELRRKQQQQRSPQGAKDRASTSSDTVLAEGTRLKDKVGRTLSAAYSQHGSSISRTKGGKGEKLTITVPSIKITVF</sequence>
<feature type="domain" description="PDZ" evidence="2">
    <location>
        <begin position="1"/>
        <end position="41"/>
    </location>
</feature>
<name>A0A1V9XQX5_9ACAR</name>
<dbReference type="Gene3D" id="2.30.42.10">
    <property type="match status" value="1"/>
</dbReference>
<evidence type="ECO:0000259" key="2">
    <source>
        <dbReference type="PROSITE" id="PS50106"/>
    </source>
</evidence>
<reference evidence="3 4" key="1">
    <citation type="journal article" date="2017" name="Gigascience">
        <title>Draft genome of the honey bee ectoparasitic mite, Tropilaelaps mercedesae, is shaped by the parasitic life history.</title>
        <authorList>
            <person name="Dong X."/>
            <person name="Armstrong S.D."/>
            <person name="Xia D."/>
            <person name="Makepeace B.L."/>
            <person name="Darby A.C."/>
            <person name="Kadowaki T."/>
        </authorList>
    </citation>
    <scope>NUCLEOTIDE SEQUENCE [LARGE SCALE GENOMIC DNA]</scope>
    <source>
        <strain evidence="3">Wuxi-XJTLU</strain>
    </source>
</reference>
<keyword evidence="4" id="KW-1185">Reference proteome</keyword>
<dbReference type="OrthoDB" id="438726at2759"/>
<dbReference type="STRING" id="418985.A0A1V9XQX5"/>
<dbReference type="EMBL" id="MNPL01005845">
    <property type="protein sequence ID" value="OQR75758.1"/>
    <property type="molecule type" value="Genomic_DNA"/>
</dbReference>
<evidence type="ECO:0000256" key="1">
    <source>
        <dbReference type="SAM" id="MobiDB-lite"/>
    </source>
</evidence>
<protein>
    <recommendedName>
        <fullName evidence="2">PDZ domain-containing protein</fullName>
    </recommendedName>
</protein>
<proteinExistence type="predicted"/>
<dbReference type="InterPro" id="IPR001478">
    <property type="entry name" value="PDZ"/>
</dbReference>
<dbReference type="SUPFAM" id="SSF50156">
    <property type="entry name" value="PDZ domain-like"/>
    <property type="match status" value="1"/>
</dbReference>
<dbReference type="AlphaFoldDB" id="A0A1V9XQX5"/>
<evidence type="ECO:0000313" key="3">
    <source>
        <dbReference type="EMBL" id="OQR75758.1"/>
    </source>
</evidence>
<organism evidence="3 4">
    <name type="scientific">Tropilaelaps mercedesae</name>
    <dbReference type="NCBI Taxonomy" id="418985"/>
    <lineage>
        <taxon>Eukaryota</taxon>
        <taxon>Metazoa</taxon>
        <taxon>Ecdysozoa</taxon>
        <taxon>Arthropoda</taxon>
        <taxon>Chelicerata</taxon>
        <taxon>Arachnida</taxon>
        <taxon>Acari</taxon>
        <taxon>Parasitiformes</taxon>
        <taxon>Mesostigmata</taxon>
        <taxon>Gamasina</taxon>
        <taxon>Dermanyssoidea</taxon>
        <taxon>Laelapidae</taxon>
        <taxon>Tropilaelaps</taxon>
    </lineage>
</organism>
<dbReference type="PROSITE" id="PS50106">
    <property type="entry name" value="PDZ"/>
    <property type="match status" value="1"/>
</dbReference>
<feature type="region of interest" description="Disordered" evidence="1">
    <location>
        <begin position="106"/>
        <end position="172"/>
    </location>
</feature>
<accession>A0A1V9XQX5</accession>
<dbReference type="InterPro" id="IPR036034">
    <property type="entry name" value="PDZ_sf"/>
</dbReference>
<gene>
    <name evidence="3" type="ORF">BIW11_08219</name>
</gene>
<evidence type="ECO:0000313" key="4">
    <source>
        <dbReference type="Proteomes" id="UP000192247"/>
    </source>
</evidence>
<comment type="caution">
    <text evidence="3">The sequence shown here is derived from an EMBL/GenBank/DDBJ whole genome shotgun (WGS) entry which is preliminary data.</text>
</comment>
<dbReference type="Proteomes" id="UP000192247">
    <property type="component" value="Unassembled WGS sequence"/>
</dbReference>
<dbReference type="InParanoid" id="A0A1V9XQX5"/>
<feature type="compositionally biased region" description="Low complexity" evidence="1">
    <location>
        <begin position="109"/>
        <end position="134"/>
    </location>
</feature>